<dbReference type="EMBL" id="CP003010">
    <property type="protein sequence ID" value="AEO65884.1"/>
    <property type="molecule type" value="Genomic_DNA"/>
</dbReference>
<dbReference type="STRING" id="578455.G2R2W8"/>
<dbReference type="OrthoDB" id="10260614at2759"/>
<evidence type="ECO:0000256" key="4">
    <source>
        <dbReference type="ARBA" id="ARBA00022801"/>
    </source>
</evidence>
<evidence type="ECO:0000256" key="6">
    <source>
        <dbReference type="ARBA" id="ARBA00023136"/>
    </source>
</evidence>
<dbReference type="GO" id="GO:0016020">
    <property type="term" value="C:membrane"/>
    <property type="evidence" value="ECO:0007669"/>
    <property type="project" value="UniProtKB-SubCell"/>
</dbReference>
<keyword evidence="3 8" id="KW-0812">Transmembrane</keyword>
<dbReference type="SUPFAM" id="SSF144091">
    <property type="entry name" value="Rhomboid-like"/>
    <property type="match status" value="1"/>
</dbReference>
<evidence type="ECO:0000313" key="10">
    <source>
        <dbReference type="EMBL" id="AEO65884.1"/>
    </source>
</evidence>
<evidence type="ECO:0000259" key="9">
    <source>
        <dbReference type="Pfam" id="PF01694"/>
    </source>
</evidence>
<dbReference type="PANTHER" id="PTHR43731">
    <property type="entry name" value="RHOMBOID PROTEASE"/>
    <property type="match status" value="1"/>
</dbReference>
<sequence>MNTCSLGVGALRCSVQAAARPLALSRPTPTLCARPIPASRLSSRCCSSWPSPQRQLPQQRRAGWGRKAAPPSPLLSHFRPTCLPQWPGIRTFIGGQTVITKYVDLPPTYTDREGLPFAKRDLSADEVVAIFGPHISTTAANQLLRILHGRRVAGTLDDPALRVNTMVFSAEHQKRALEYLRSRVPVDEIANAGLRAEDELAALENGAAGDEGGQSEQPGSGPGYGTRLKLYRETDSKPAAKDSKPAAKESVYGPSALDAIRAQKKAQWEAELERREAERKKREEEERHGVAGPLQVADKPPVRQLSPKMQEYMRKGQSDLKEPPKMKKWQRLLPSAAFVVAVCGLCLAFAVVYRPPKRADRLFPDIPPAAATVGALMLANLIGWALWKIPPIWGFLNRHFIIVAATPRAPMMLSAVFSHVSLLHLLQNMVILWFLGVRLHDDIGRGPFLATYFASGAVGSLGMLTWAVLRNRLDLCSLGASGAVYGVGAAYFWLHRFEYFKIFGLPPPPSEGIQGLALLALAAGLNLSGYFTAARFKVDITSHLVGMVAGIVAAYLLERTRPANQQQSARATHRDSLAKAPSAAKA</sequence>
<name>G2R2W8_THETT</name>
<dbReference type="RefSeq" id="XP_003652220.1">
    <property type="nucleotide sequence ID" value="XM_003652172.1"/>
</dbReference>
<dbReference type="Proteomes" id="UP000008181">
    <property type="component" value="Chromosome 2"/>
</dbReference>
<keyword evidence="11" id="KW-1185">Reference proteome</keyword>
<feature type="compositionally biased region" description="Low complexity" evidence="7">
    <location>
        <begin position="47"/>
        <end position="61"/>
    </location>
</feature>
<feature type="transmembrane region" description="Helical" evidence="8">
    <location>
        <begin position="332"/>
        <end position="354"/>
    </location>
</feature>
<dbReference type="InterPro" id="IPR050925">
    <property type="entry name" value="Rhomboid_protease_S54"/>
</dbReference>
<protein>
    <recommendedName>
        <fullName evidence="9">Peptidase S54 rhomboid domain-containing protein</fullName>
    </recommendedName>
</protein>
<dbReference type="AlphaFoldDB" id="G2R2W8"/>
<dbReference type="Gene3D" id="1.20.1540.10">
    <property type="entry name" value="Rhomboid-like"/>
    <property type="match status" value="1"/>
</dbReference>
<organism evidence="10 11">
    <name type="scientific">Thermothielavioides terrestris (strain ATCC 38088 / NRRL 8126)</name>
    <name type="common">Thielavia terrestris</name>
    <dbReference type="NCBI Taxonomy" id="578455"/>
    <lineage>
        <taxon>Eukaryota</taxon>
        <taxon>Fungi</taxon>
        <taxon>Dikarya</taxon>
        <taxon>Ascomycota</taxon>
        <taxon>Pezizomycotina</taxon>
        <taxon>Sordariomycetes</taxon>
        <taxon>Sordariomycetidae</taxon>
        <taxon>Sordariales</taxon>
        <taxon>Chaetomiaceae</taxon>
        <taxon>Thermothielavioides</taxon>
        <taxon>Thermothielavioides terrestris</taxon>
    </lineage>
</organism>
<keyword evidence="5 8" id="KW-1133">Transmembrane helix</keyword>
<dbReference type="InterPro" id="IPR035952">
    <property type="entry name" value="Rhomboid-like_sf"/>
</dbReference>
<feature type="compositionally biased region" description="Basic and acidic residues" evidence="7">
    <location>
        <begin position="230"/>
        <end position="247"/>
    </location>
</feature>
<dbReference type="PANTHER" id="PTHR43731:SF14">
    <property type="entry name" value="PRESENILIN-ASSOCIATED RHOMBOID-LIKE PROTEIN, MITOCHONDRIAL"/>
    <property type="match status" value="1"/>
</dbReference>
<dbReference type="Pfam" id="PF01694">
    <property type="entry name" value="Rhomboid"/>
    <property type="match status" value="1"/>
</dbReference>
<proteinExistence type="inferred from homology"/>
<dbReference type="GO" id="GO:0006465">
    <property type="term" value="P:signal peptide processing"/>
    <property type="evidence" value="ECO:0007669"/>
    <property type="project" value="TreeGrafter"/>
</dbReference>
<dbReference type="eggNOG" id="KOG2980">
    <property type="taxonomic scope" value="Eukaryota"/>
</dbReference>
<comment type="subcellular location">
    <subcellularLocation>
        <location evidence="1">Membrane</location>
        <topology evidence="1">Multi-pass membrane protein</topology>
    </subcellularLocation>
</comment>
<evidence type="ECO:0000256" key="2">
    <source>
        <dbReference type="ARBA" id="ARBA00009045"/>
    </source>
</evidence>
<evidence type="ECO:0000256" key="5">
    <source>
        <dbReference type="ARBA" id="ARBA00022989"/>
    </source>
</evidence>
<dbReference type="InterPro" id="IPR022764">
    <property type="entry name" value="Peptidase_S54_rhomboid_dom"/>
</dbReference>
<feature type="transmembrane region" description="Helical" evidence="8">
    <location>
        <begin position="366"/>
        <end position="387"/>
    </location>
</feature>
<feature type="region of interest" description="Disordered" evidence="7">
    <location>
        <begin position="279"/>
        <end position="298"/>
    </location>
</feature>
<dbReference type="HOGENOM" id="CLU_026938_1_0_1"/>
<dbReference type="GO" id="GO:0004252">
    <property type="term" value="F:serine-type endopeptidase activity"/>
    <property type="evidence" value="ECO:0007669"/>
    <property type="project" value="InterPro"/>
</dbReference>
<reference evidence="10 11" key="1">
    <citation type="journal article" date="2011" name="Nat. Biotechnol.">
        <title>Comparative genomic analysis of the thermophilic biomass-degrading fungi Myceliophthora thermophila and Thielavia terrestris.</title>
        <authorList>
            <person name="Berka R.M."/>
            <person name="Grigoriev I.V."/>
            <person name="Otillar R."/>
            <person name="Salamov A."/>
            <person name="Grimwood J."/>
            <person name="Reid I."/>
            <person name="Ishmael N."/>
            <person name="John T."/>
            <person name="Darmond C."/>
            <person name="Moisan M.-C."/>
            <person name="Henrissat B."/>
            <person name="Coutinho P.M."/>
            <person name="Lombard V."/>
            <person name="Natvig D.O."/>
            <person name="Lindquist E."/>
            <person name="Schmutz J."/>
            <person name="Lucas S."/>
            <person name="Harris P."/>
            <person name="Powlowski J."/>
            <person name="Bellemare A."/>
            <person name="Taylor D."/>
            <person name="Butler G."/>
            <person name="de Vries R.P."/>
            <person name="Allijn I.E."/>
            <person name="van den Brink J."/>
            <person name="Ushinsky S."/>
            <person name="Storms R."/>
            <person name="Powell A.J."/>
            <person name="Paulsen I.T."/>
            <person name="Elbourne L.D.H."/>
            <person name="Baker S.E."/>
            <person name="Magnuson J."/>
            <person name="LaBoissiere S."/>
            <person name="Clutterbuck A.J."/>
            <person name="Martinez D."/>
            <person name="Wogulis M."/>
            <person name="de Leon A.L."/>
            <person name="Rey M.W."/>
            <person name="Tsang A."/>
        </authorList>
    </citation>
    <scope>NUCLEOTIDE SEQUENCE [LARGE SCALE GENOMIC DNA]</scope>
    <source>
        <strain evidence="11">ATCC 38088 / NRRL 8126</strain>
    </source>
</reference>
<evidence type="ECO:0000256" key="8">
    <source>
        <dbReference type="SAM" id="Phobius"/>
    </source>
</evidence>
<feature type="transmembrane region" description="Helical" evidence="8">
    <location>
        <begin position="515"/>
        <end position="534"/>
    </location>
</feature>
<feature type="transmembrane region" description="Helical" evidence="8">
    <location>
        <begin position="475"/>
        <end position="494"/>
    </location>
</feature>
<evidence type="ECO:0000256" key="1">
    <source>
        <dbReference type="ARBA" id="ARBA00004141"/>
    </source>
</evidence>
<comment type="similarity">
    <text evidence="2">Belongs to the peptidase S54 family.</text>
</comment>
<feature type="domain" description="Peptidase S54 rhomboid" evidence="9">
    <location>
        <begin position="412"/>
        <end position="557"/>
    </location>
</feature>
<keyword evidence="6 8" id="KW-0472">Membrane</keyword>
<evidence type="ECO:0000256" key="3">
    <source>
        <dbReference type="ARBA" id="ARBA00022692"/>
    </source>
</evidence>
<keyword evidence="4" id="KW-0378">Hydrolase</keyword>
<feature type="compositionally biased region" description="Basic and acidic residues" evidence="7">
    <location>
        <begin position="279"/>
        <end position="289"/>
    </location>
</feature>
<dbReference type="GeneID" id="11517422"/>
<feature type="transmembrane region" description="Helical" evidence="8">
    <location>
        <begin position="449"/>
        <end position="469"/>
    </location>
</feature>
<feature type="region of interest" description="Disordered" evidence="7">
    <location>
        <begin position="207"/>
        <end position="255"/>
    </location>
</feature>
<dbReference type="KEGG" id="ttt:THITE_2048425"/>
<accession>G2R2W8</accession>
<feature type="region of interest" description="Disordered" evidence="7">
    <location>
        <begin position="565"/>
        <end position="586"/>
    </location>
</feature>
<feature type="region of interest" description="Disordered" evidence="7">
    <location>
        <begin position="46"/>
        <end position="72"/>
    </location>
</feature>
<gene>
    <name evidence="10" type="ORF">THITE_2048425</name>
</gene>
<feature type="transmembrane region" description="Helical" evidence="8">
    <location>
        <begin position="416"/>
        <end position="437"/>
    </location>
</feature>
<evidence type="ECO:0000256" key="7">
    <source>
        <dbReference type="SAM" id="MobiDB-lite"/>
    </source>
</evidence>
<evidence type="ECO:0000313" key="11">
    <source>
        <dbReference type="Proteomes" id="UP000008181"/>
    </source>
</evidence>